<organism evidence="6 7">
    <name type="scientific">Chitinophaga cymbidii</name>
    <dbReference type="NCBI Taxonomy" id="1096750"/>
    <lineage>
        <taxon>Bacteria</taxon>
        <taxon>Pseudomonadati</taxon>
        <taxon>Bacteroidota</taxon>
        <taxon>Chitinophagia</taxon>
        <taxon>Chitinophagales</taxon>
        <taxon>Chitinophagaceae</taxon>
        <taxon>Chitinophaga</taxon>
    </lineage>
</organism>
<dbReference type="PANTHER" id="PTHR11785">
    <property type="entry name" value="AMINO ACID TRANSPORTER"/>
    <property type="match status" value="1"/>
</dbReference>
<evidence type="ECO:0000256" key="1">
    <source>
        <dbReference type="ARBA" id="ARBA00004141"/>
    </source>
</evidence>
<feature type="transmembrane region" description="Helical" evidence="5">
    <location>
        <begin position="312"/>
        <end position="345"/>
    </location>
</feature>
<evidence type="ECO:0000256" key="4">
    <source>
        <dbReference type="ARBA" id="ARBA00023136"/>
    </source>
</evidence>
<feature type="transmembrane region" description="Helical" evidence="5">
    <location>
        <begin position="424"/>
        <end position="447"/>
    </location>
</feature>
<sequence length="474" mass="51219">MSINQENAFKPSLSLVDATMIVAGSMIGSGIFIVSAEVAQMMGSAGWMMAMWLLAGVVTLIAALSYGELSGMYPKAGGQYVYLREAYNPFVAFLFGWTQFGVIQTGTIAAVAMAFAKYIGYFEPALSESSYVFGIGSFHVSVAQLIAIASVVLLTWINTRGVQNGKIIQTVFTFTKIFSLFALIIFGFLIGAKQEIWDANWQNAWSAVQIGTGGGKELSVPVVLSGLALFGAMAVSMKGTLFSSDAWNNVTFIAGEIRNPQKNIGRALFLGTFIVTVIYLAANFMYLAVVPFHEIAFAKDGRVGMAAAERIFGTGIGAMSIAGMIIISTFGCNNGLILSGARIYYTMAQDGLFFKKVGNLNRFSVPANGLWIQCVWASLLCLSGSYGELLAMVIFGVLIFYILTILGIFILRKKQPDVPRSYKAFGYPVLPAIYILVAFALAVLLLIYEPDYAIPGLGIILLGIPLYFIALRKK</sequence>
<feature type="transmembrane region" description="Helical" evidence="5">
    <location>
        <begin position="90"/>
        <end position="119"/>
    </location>
</feature>
<keyword evidence="3 5" id="KW-1133">Transmembrane helix</keyword>
<protein>
    <submittedName>
        <fullName evidence="6">Amino acid transporter</fullName>
    </submittedName>
</protein>
<dbReference type="InterPro" id="IPR050598">
    <property type="entry name" value="AminoAcid_Transporter"/>
</dbReference>
<evidence type="ECO:0000313" key="6">
    <source>
        <dbReference type="EMBL" id="GEP96335.1"/>
    </source>
</evidence>
<feature type="transmembrane region" description="Helical" evidence="5">
    <location>
        <begin position="12"/>
        <end position="34"/>
    </location>
</feature>
<feature type="transmembrane region" description="Helical" evidence="5">
    <location>
        <begin position="365"/>
        <end position="386"/>
    </location>
</feature>
<comment type="subcellular location">
    <subcellularLocation>
        <location evidence="1">Membrane</location>
        <topology evidence="1">Multi-pass membrane protein</topology>
    </subcellularLocation>
</comment>
<keyword evidence="2 5" id="KW-0812">Transmembrane</keyword>
<accession>A0A512RKV4</accession>
<dbReference type="PIRSF" id="PIRSF006060">
    <property type="entry name" value="AA_transporter"/>
    <property type="match status" value="1"/>
</dbReference>
<dbReference type="RefSeq" id="WP_146862182.1">
    <property type="nucleotide sequence ID" value="NZ_BKAU01000002.1"/>
</dbReference>
<dbReference type="InterPro" id="IPR002293">
    <property type="entry name" value="AA/rel_permease1"/>
</dbReference>
<dbReference type="EMBL" id="BKAU01000002">
    <property type="protein sequence ID" value="GEP96335.1"/>
    <property type="molecule type" value="Genomic_DNA"/>
</dbReference>
<feature type="transmembrane region" description="Helical" evidence="5">
    <location>
        <begin position="392"/>
        <end position="412"/>
    </location>
</feature>
<keyword evidence="7" id="KW-1185">Reference proteome</keyword>
<dbReference type="Gene3D" id="1.20.1740.10">
    <property type="entry name" value="Amino acid/polyamine transporter I"/>
    <property type="match status" value="1"/>
</dbReference>
<proteinExistence type="predicted"/>
<keyword evidence="4 5" id="KW-0472">Membrane</keyword>
<dbReference type="Pfam" id="PF13520">
    <property type="entry name" value="AA_permease_2"/>
    <property type="match status" value="1"/>
</dbReference>
<dbReference type="Proteomes" id="UP000321436">
    <property type="component" value="Unassembled WGS sequence"/>
</dbReference>
<dbReference type="AlphaFoldDB" id="A0A512RKV4"/>
<evidence type="ECO:0000313" key="7">
    <source>
        <dbReference type="Proteomes" id="UP000321436"/>
    </source>
</evidence>
<name>A0A512RKV4_9BACT</name>
<feature type="transmembrane region" description="Helical" evidence="5">
    <location>
        <begin position="131"/>
        <end position="155"/>
    </location>
</feature>
<reference evidence="6 7" key="1">
    <citation type="submission" date="2019-07" db="EMBL/GenBank/DDBJ databases">
        <title>Whole genome shotgun sequence of Chitinophaga cymbidii NBRC 109752.</title>
        <authorList>
            <person name="Hosoyama A."/>
            <person name="Uohara A."/>
            <person name="Ohji S."/>
            <person name="Ichikawa N."/>
        </authorList>
    </citation>
    <scope>NUCLEOTIDE SEQUENCE [LARGE SCALE GENOMIC DNA]</scope>
    <source>
        <strain evidence="6 7">NBRC 109752</strain>
    </source>
</reference>
<evidence type="ECO:0000256" key="2">
    <source>
        <dbReference type="ARBA" id="ARBA00022692"/>
    </source>
</evidence>
<dbReference type="GO" id="GO:0015179">
    <property type="term" value="F:L-amino acid transmembrane transporter activity"/>
    <property type="evidence" value="ECO:0007669"/>
    <property type="project" value="TreeGrafter"/>
</dbReference>
<feature type="transmembrane region" description="Helical" evidence="5">
    <location>
        <begin position="267"/>
        <end position="292"/>
    </location>
</feature>
<feature type="transmembrane region" description="Helical" evidence="5">
    <location>
        <begin position="46"/>
        <end position="69"/>
    </location>
</feature>
<comment type="caution">
    <text evidence="6">The sequence shown here is derived from an EMBL/GenBank/DDBJ whole genome shotgun (WGS) entry which is preliminary data.</text>
</comment>
<evidence type="ECO:0000256" key="3">
    <source>
        <dbReference type="ARBA" id="ARBA00022989"/>
    </source>
</evidence>
<gene>
    <name evidence="6" type="ORF">CCY01nite_25950</name>
</gene>
<dbReference type="GO" id="GO:0016020">
    <property type="term" value="C:membrane"/>
    <property type="evidence" value="ECO:0007669"/>
    <property type="project" value="UniProtKB-SubCell"/>
</dbReference>
<dbReference type="OrthoDB" id="9806937at2"/>
<feature type="transmembrane region" description="Helical" evidence="5">
    <location>
        <begin position="218"/>
        <end position="235"/>
    </location>
</feature>
<feature type="transmembrane region" description="Helical" evidence="5">
    <location>
        <begin position="453"/>
        <end position="471"/>
    </location>
</feature>
<feature type="transmembrane region" description="Helical" evidence="5">
    <location>
        <begin position="167"/>
        <end position="190"/>
    </location>
</feature>
<evidence type="ECO:0000256" key="5">
    <source>
        <dbReference type="SAM" id="Phobius"/>
    </source>
</evidence>
<dbReference type="PANTHER" id="PTHR11785:SF512">
    <property type="entry name" value="SOBREMESA, ISOFORM B"/>
    <property type="match status" value="1"/>
</dbReference>